<feature type="transmembrane region" description="Helical" evidence="1">
    <location>
        <begin position="50"/>
        <end position="71"/>
    </location>
</feature>
<dbReference type="PANTHER" id="PTHR16932:SF18">
    <property type="entry name" value="INTERFERON, ALPHA-INDUCIBLE PROTEIN 27-LIKE 2"/>
    <property type="match status" value="1"/>
</dbReference>
<keyword evidence="1" id="KW-0812">Transmembrane</keyword>
<keyword evidence="4" id="KW-1185">Reference proteome</keyword>
<comment type="caution">
    <text evidence="3">The sequence shown here is derived from an EMBL/GenBank/DDBJ whole genome shotgun (WGS) entry which is preliminary data.</text>
</comment>
<dbReference type="Proteomes" id="UP000692954">
    <property type="component" value="Unassembled WGS sequence"/>
</dbReference>
<dbReference type="OrthoDB" id="440424at2759"/>
<dbReference type="EMBL" id="CAJJDN010000002">
    <property type="protein sequence ID" value="CAD8047731.1"/>
    <property type="molecule type" value="Genomic_DNA"/>
</dbReference>
<feature type="signal peptide" evidence="2">
    <location>
        <begin position="1"/>
        <end position="20"/>
    </location>
</feature>
<feature type="chain" id="PRO_5035845151" description="Transmembrane protein" evidence="2">
    <location>
        <begin position="21"/>
        <end position="339"/>
    </location>
</feature>
<sequence length="339" mass="38806">MNRKIIAIFFIFLTLGSIQAKEDSTKQIKCQKYDKDKIFNCIKLQINTAIAYQSISSFSSFIIIKLSIWLAGFTAAGPIAGSLAAWIQSLIGNVVAGSFFSWLQAVAMGKTFLLFLPSLTIGTIVAIIYLVFNCFRSEFCIQEQKQNVEQIPNRQRDQKKQAKTIQQEEQSFWSSSVNIIKSGISNTYSTISKTISEVSNQLPSMPKEVLKFQKQIQQFSSDYLQLPESITQFSNSVLEYSSQIATSVQNQLKENNISVENAFNYLTKTFDDFVVGMYDLFEFISLHKEIIQESFEYIIQVLEEQYTQYQEFSKYVENSRQSKKKNACTNSFIEYLANQ</sequence>
<name>A0A8S1JZ28_9CILI</name>
<evidence type="ECO:0000256" key="2">
    <source>
        <dbReference type="SAM" id="SignalP"/>
    </source>
</evidence>
<feature type="transmembrane region" description="Helical" evidence="1">
    <location>
        <begin position="111"/>
        <end position="132"/>
    </location>
</feature>
<dbReference type="Pfam" id="PF06140">
    <property type="entry name" value="Ifi-6-16"/>
    <property type="match status" value="1"/>
</dbReference>
<evidence type="ECO:0000313" key="3">
    <source>
        <dbReference type="EMBL" id="CAD8047731.1"/>
    </source>
</evidence>
<dbReference type="GO" id="GO:0016020">
    <property type="term" value="C:membrane"/>
    <property type="evidence" value="ECO:0007669"/>
    <property type="project" value="InterPro"/>
</dbReference>
<gene>
    <name evidence="3" type="ORF">PSON_ATCC_30995.1.T0020597</name>
</gene>
<dbReference type="AlphaFoldDB" id="A0A8S1JZ28"/>
<protein>
    <recommendedName>
        <fullName evidence="5">Transmembrane protein</fullName>
    </recommendedName>
</protein>
<keyword evidence="2" id="KW-0732">Signal</keyword>
<keyword evidence="1" id="KW-0472">Membrane</keyword>
<evidence type="ECO:0000313" key="4">
    <source>
        <dbReference type="Proteomes" id="UP000692954"/>
    </source>
</evidence>
<organism evidence="3 4">
    <name type="scientific">Paramecium sonneborni</name>
    <dbReference type="NCBI Taxonomy" id="65129"/>
    <lineage>
        <taxon>Eukaryota</taxon>
        <taxon>Sar</taxon>
        <taxon>Alveolata</taxon>
        <taxon>Ciliophora</taxon>
        <taxon>Intramacronucleata</taxon>
        <taxon>Oligohymenophorea</taxon>
        <taxon>Peniculida</taxon>
        <taxon>Parameciidae</taxon>
        <taxon>Paramecium</taxon>
    </lineage>
</organism>
<accession>A0A8S1JZ28</accession>
<keyword evidence="1" id="KW-1133">Transmembrane helix</keyword>
<proteinExistence type="predicted"/>
<feature type="transmembrane region" description="Helical" evidence="1">
    <location>
        <begin position="83"/>
        <end position="105"/>
    </location>
</feature>
<evidence type="ECO:0000256" key="1">
    <source>
        <dbReference type="SAM" id="Phobius"/>
    </source>
</evidence>
<dbReference type="PANTHER" id="PTHR16932">
    <property type="entry name" value="INTERFERON ALPHA-INDUCIBLE PROTEIN 27"/>
    <property type="match status" value="1"/>
</dbReference>
<dbReference type="InterPro" id="IPR009311">
    <property type="entry name" value="IFI6/IFI27-like"/>
</dbReference>
<reference evidence="3" key="1">
    <citation type="submission" date="2021-01" db="EMBL/GenBank/DDBJ databases">
        <authorList>
            <consortium name="Genoscope - CEA"/>
            <person name="William W."/>
        </authorList>
    </citation>
    <scope>NUCLEOTIDE SEQUENCE</scope>
</reference>
<evidence type="ECO:0008006" key="5">
    <source>
        <dbReference type="Google" id="ProtNLM"/>
    </source>
</evidence>